<proteinExistence type="predicted"/>
<dbReference type="PANTHER" id="PTHR36440">
    <property type="entry name" value="PUTATIVE (AFU_ORTHOLOGUE AFUA_8G07350)-RELATED"/>
    <property type="match status" value="1"/>
</dbReference>
<protein>
    <submittedName>
        <fullName evidence="2">Cupin domain-containing protein</fullName>
    </submittedName>
</protein>
<comment type="caution">
    <text evidence="2">The sequence shown here is derived from an EMBL/GenBank/DDBJ whole genome shotgun (WGS) entry which is preliminary data.</text>
</comment>
<dbReference type="Gene3D" id="2.60.120.10">
    <property type="entry name" value="Jelly Rolls"/>
    <property type="match status" value="1"/>
</dbReference>
<name>A0ABW5PLJ8_9BACL</name>
<gene>
    <name evidence="2" type="ORF">ACFSUF_24665</name>
</gene>
<reference evidence="3" key="1">
    <citation type="journal article" date="2019" name="Int. J. Syst. Evol. Microbiol.">
        <title>The Global Catalogue of Microorganisms (GCM) 10K type strain sequencing project: providing services to taxonomists for standard genome sequencing and annotation.</title>
        <authorList>
            <consortium name="The Broad Institute Genomics Platform"/>
            <consortium name="The Broad Institute Genome Sequencing Center for Infectious Disease"/>
            <person name="Wu L."/>
            <person name="Ma J."/>
        </authorList>
    </citation>
    <scope>NUCLEOTIDE SEQUENCE [LARGE SCALE GENOMIC DNA]</scope>
    <source>
        <strain evidence="3">KCTC 3950</strain>
    </source>
</reference>
<evidence type="ECO:0000313" key="2">
    <source>
        <dbReference type="EMBL" id="MFD2615603.1"/>
    </source>
</evidence>
<dbReference type="PANTHER" id="PTHR36440:SF1">
    <property type="entry name" value="PUTATIVE (AFU_ORTHOLOGUE AFUA_8G07350)-RELATED"/>
    <property type="match status" value="1"/>
</dbReference>
<dbReference type="Proteomes" id="UP001597541">
    <property type="component" value="Unassembled WGS sequence"/>
</dbReference>
<dbReference type="InterPro" id="IPR011051">
    <property type="entry name" value="RmlC_Cupin_sf"/>
</dbReference>
<dbReference type="RefSeq" id="WP_377607655.1">
    <property type="nucleotide sequence ID" value="NZ_JBHUME010000020.1"/>
</dbReference>
<dbReference type="Pfam" id="PF07883">
    <property type="entry name" value="Cupin_2"/>
    <property type="match status" value="1"/>
</dbReference>
<organism evidence="2 3">
    <name type="scientific">Paenibacillus gansuensis</name>
    <dbReference type="NCBI Taxonomy" id="306542"/>
    <lineage>
        <taxon>Bacteria</taxon>
        <taxon>Bacillati</taxon>
        <taxon>Bacillota</taxon>
        <taxon>Bacilli</taxon>
        <taxon>Bacillales</taxon>
        <taxon>Paenibacillaceae</taxon>
        <taxon>Paenibacillus</taxon>
    </lineage>
</organism>
<dbReference type="SUPFAM" id="SSF51182">
    <property type="entry name" value="RmlC-like cupins"/>
    <property type="match status" value="1"/>
</dbReference>
<dbReference type="InterPro" id="IPR053146">
    <property type="entry name" value="QDO-like"/>
</dbReference>
<keyword evidence="3" id="KW-1185">Reference proteome</keyword>
<dbReference type="EMBL" id="JBHUME010000020">
    <property type="protein sequence ID" value="MFD2615603.1"/>
    <property type="molecule type" value="Genomic_DNA"/>
</dbReference>
<dbReference type="InterPro" id="IPR014710">
    <property type="entry name" value="RmlC-like_jellyroll"/>
</dbReference>
<sequence>MAFIVPIHSHEDRETFYVVSGELEAWSGDHWVTVRAGDVLDVPENQKHAWRNTTNEKVTLLITSTVKMGEFFREVGRPVASVPPGPPAPEALQKFFEVAINYGYWLGTPEDNAEIGLKLR</sequence>
<accession>A0ABW5PLJ8</accession>
<evidence type="ECO:0000313" key="3">
    <source>
        <dbReference type="Proteomes" id="UP001597541"/>
    </source>
</evidence>
<feature type="domain" description="Cupin type-2" evidence="1">
    <location>
        <begin position="5"/>
        <end position="62"/>
    </location>
</feature>
<dbReference type="InterPro" id="IPR013096">
    <property type="entry name" value="Cupin_2"/>
</dbReference>
<evidence type="ECO:0000259" key="1">
    <source>
        <dbReference type="Pfam" id="PF07883"/>
    </source>
</evidence>